<evidence type="ECO:0000313" key="2">
    <source>
        <dbReference type="Proteomes" id="UP000290289"/>
    </source>
</evidence>
<reference evidence="1 2" key="1">
    <citation type="submission" date="2018-10" db="EMBL/GenBank/DDBJ databases">
        <title>A high-quality apple genome assembly.</title>
        <authorList>
            <person name="Hu J."/>
        </authorList>
    </citation>
    <scope>NUCLEOTIDE SEQUENCE [LARGE SCALE GENOMIC DNA]</scope>
    <source>
        <strain evidence="2">cv. HFTH1</strain>
        <tissue evidence="1">Young leaf</tissue>
    </source>
</reference>
<keyword evidence="2" id="KW-1185">Reference proteome</keyword>
<name>A0A498IPC2_MALDO</name>
<dbReference type="SUPFAM" id="SSF56112">
    <property type="entry name" value="Protein kinase-like (PK-like)"/>
    <property type="match status" value="1"/>
</dbReference>
<accession>A0A498IPC2</accession>
<dbReference type="Proteomes" id="UP000290289">
    <property type="component" value="Chromosome 11"/>
</dbReference>
<dbReference type="InterPro" id="IPR011009">
    <property type="entry name" value="Kinase-like_dom_sf"/>
</dbReference>
<dbReference type="STRING" id="3750.A0A498IPC2"/>
<dbReference type="AlphaFoldDB" id="A0A498IPC2"/>
<protein>
    <recommendedName>
        <fullName evidence="3">Protein kinase domain-containing protein</fullName>
    </recommendedName>
</protein>
<dbReference type="EMBL" id="RDQH01000337">
    <property type="protein sequence ID" value="RXH83802.1"/>
    <property type="molecule type" value="Genomic_DNA"/>
</dbReference>
<gene>
    <name evidence="1" type="ORF">DVH24_009237</name>
</gene>
<evidence type="ECO:0000313" key="1">
    <source>
        <dbReference type="EMBL" id="RXH83802.1"/>
    </source>
</evidence>
<evidence type="ECO:0008006" key="3">
    <source>
        <dbReference type="Google" id="ProtNLM"/>
    </source>
</evidence>
<proteinExistence type="predicted"/>
<comment type="caution">
    <text evidence="1">The sequence shown here is derived from an EMBL/GenBank/DDBJ whole genome shotgun (WGS) entry which is preliminary data.</text>
</comment>
<sequence>MASKSKIYFAMDLVCGGELFPKAFSAIDFCHDSGVYHRDLKTSPRSKPSITIMAMFNTSWNLPEGLWIWIAIINDYGSERVGEGDDYGSERGEG</sequence>
<organism evidence="1 2">
    <name type="scientific">Malus domestica</name>
    <name type="common">Apple</name>
    <name type="synonym">Pyrus malus</name>
    <dbReference type="NCBI Taxonomy" id="3750"/>
    <lineage>
        <taxon>Eukaryota</taxon>
        <taxon>Viridiplantae</taxon>
        <taxon>Streptophyta</taxon>
        <taxon>Embryophyta</taxon>
        <taxon>Tracheophyta</taxon>
        <taxon>Spermatophyta</taxon>
        <taxon>Magnoliopsida</taxon>
        <taxon>eudicotyledons</taxon>
        <taxon>Gunneridae</taxon>
        <taxon>Pentapetalae</taxon>
        <taxon>rosids</taxon>
        <taxon>fabids</taxon>
        <taxon>Rosales</taxon>
        <taxon>Rosaceae</taxon>
        <taxon>Amygdaloideae</taxon>
        <taxon>Maleae</taxon>
        <taxon>Malus</taxon>
    </lineage>
</organism>